<feature type="region of interest" description="Disordered" evidence="1">
    <location>
        <begin position="42"/>
        <end position="90"/>
    </location>
</feature>
<accession>A0A2A4K494</accession>
<feature type="region of interest" description="Disordered" evidence="1">
    <location>
        <begin position="301"/>
        <end position="325"/>
    </location>
</feature>
<feature type="compositionally biased region" description="Low complexity" evidence="1">
    <location>
        <begin position="158"/>
        <end position="168"/>
    </location>
</feature>
<evidence type="ECO:0000256" key="1">
    <source>
        <dbReference type="SAM" id="MobiDB-lite"/>
    </source>
</evidence>
<dbReference type="AlphaFoldDB" id="A0A2A4K494"/>
<gene>
    <name evidence="2" type="ORF">B5V51_4005</name>
</gene>
<feature type="compositionally biased region" description="Low complexity" evidence="1">
    <location>
        <begin position="63"/>
        <end position="81"/>
    </location>
</feature>
<name>A0A2A4K494_HELVI</name>
<feature type="compositionally biased region" description="Basic and acidic residues" evidence="1">
    <location>
        <begin position="47"/>
        <end position="60"/>
    </location>
</feature>
<feature type="region of interest" description="Disordered" evidence="1">
    <location>
        <begin position="152"/>
        <end position="191"/>
    </location>
</feature>
<comment type="caution">
    <text evidence="2">The sequence shown here is derived from an EMBL/GenBank/DDBJ whole genome shotgun (WGS) entry which is preliminary data.</text>
</comment>
<dbReference type="EMBL" id="NWSH01000199">
    <property type="protein sequence ID" value="PCG78472.1"/>
    <property type="molecule type" value="Genomic_DNA"/>
</dbReference>
<proteinExistence type="predicted"/>
<protein>
    <submittedName>
        <fullName evidence="2">Uncharacterized protein</fullName>
    </submittedName>
</protein>
<organism evidence="2">
    <name type="scientific">Heliothis virescens</name>
    <name type="common">Tobacco budworm moth</name>
    <dbReference type="NCBI Taxonomy" id="7102"/>
    <lineage>
        <taxon>Eukaryota</taxon>
        <taxon>Metazoa</taxon>
        <taxon>Ecdysozoa</taxon>
        <taxon>Arthropoda</taxon>
        <taxon>Hexapoda</taxon>
        <taxon>Insecta</taxon>
        <taxon>Pterygota</taxon>
        <taxon>Neoptera</taxon>
        <taxon>Endopterygota</taxon>
        <taxon>Lepidoptera</taxon>
        <taxon>Glossata</taxon>
        <taxon>Ditrysia</taxon>
        <taxon>Noctuoidea</taxon>
        <taxon>Noctuidae</taxon>
        <taxon>Heliothinae</taxon>
        <taxon>Heliothis</taxon>
    </lineage>
</organism>
<sequence>MTKVRASPCALRMRAHTYTHTHTHAEARRGLRRALTALLSQSGTTWRRREPTRGAREPGRGELSPSSWRRSRSSRSGSSRSLRPRRQATDDIPVFDRNKVSLELPGSLFGPSVSLLIRTTKIIGDVIQNSAVRYQTFLRLFRPLFRGPFEIKGLDPPTTTTTTTTTSTARPPAADNEDGAGDEQAREKRKLEGATQAKFGIKNAVLGFVFGKINSLIDAKTRFVDSLDQKNIELNKQYGIEAPQNGLASLSGIVGQVIGPKLQLLGPKIQAVSGLLGGASGGGGAGGGGLGSIISLVTSLSGSSSGGAGAGGTVETIDSSEEDDS</sequence>
<reference evidence="2" key="1">
    <citation type="submission" date="2017-09" db="EMBL/GenBank/DDBJ databases">
        <title>Contemporary evolution of a Lepidopteran species, Heliothis virescens, in response to modern agricultural practices.</title>
        <authorList>
            <person name="Fritz M.L."/>
            <person name="Deyonke A.M."/>
            <person name="Papanicolaou A."/>
            <person name="Micinski S."/>
            <person name="Westbrook J."/>
            <person name="Gould F."/>
        </authorList>
    </citation>
    <scope>NUCLEOTIDE SEQUENCE [LARGE SCALE GENOMIC DNA]</scope>
    <source>
        <strain evidence="2">HvINT-</strain>
        <tissue evidence="2">Whole body</tissue>
    </source>
</reference>
<evidence type="ECO:0000313" key="2">
    <source>
        <dbReference type="EMBL" id="PCG78472.1"/>
    </source>
</evidence>